<dbReference type="AlphaFoldDB" id="A0A9X3CZ19"/>
<dbReference type="Proteomes" id="UP001148482">
    <property type="component" value="Unassembled WGS sequence"/>
</dbReference>
<comment type="caution">
    <text evidence="2">The sequence shown here is derived from an EMBL/GenBank/DDBJ whole genome shotgun (WGS) entry which is preliminary data.</text>
</comment>
<protein>
    <submittedName>
        <fullName evidence="2">Non-homologous end-joining DNA ligase</fullName>
        <ecNumber evidence="2">6.5.1.1</ecNumber>
    </submittedName>
</protein>
<accession>A0A9X3CZ19</accession>
<dbReference type="PANTHER" id="PTHR42705:SF2">
    <property type="entry name" value="BIFUNCTIONAL NON-HOMOLOGOUS END JOINING PROTEIN LIGD"/>
    <property type="match status" value="1"/>
</dbReference>
<dbReference type="NCBIfam" id="TIGR02778">
    <property type="entry name" value="ligD_pol"/>
    <property type="match status" value="1"/>
</dbReference>
<dbReference type="CDD" id="cd04861">
    <property type="entry name" value="LigD_Pol_like"/>
    <property type="match status" value="1"/>
</dbReference>
<dbReference type="RefSeq" id="WP_266070743.1">
    <property type="nucleotide sequence ID" value="NZ_JAPJDA010000026.1"/>
</dbReference>
<dbReference type="EC" id="6.5.1.1" evidence="2"/>
<evidence type="ECO:0000313" key="2">
    <source>
        <dbReference type="EMBL" id="MCX2839383.1"/>
    </source>
</evidence>
<sequence length="274" mass="31473">MTVAGVEISNYDKIIFPKKKITKGDMVTYYKKVAPLMLPYLKDRPFTLHRFPNGIDNNGFYQKSISDYFPGFIKTIEIETEEGSNTQILCNDTKTLVYLANQGTVAFHIWLSKKDKLRQPDKVIFDLDPSDDDFEKIKKGAKALRELLNVKDIDPSLMTSGKSGLHLYYKIRRGKDFDQVKATAREIAEEAEKRHPELFTTEIRKEKRGSKIFVDYLRNAYAQTAVCPYSLRATEDAGVATPIEWRELSKIKSAAEYTIDNILRRTGQLNQNKN</sequence>
<dbReference type="Pfam" id="PF21686">
    <property type="entry name" value="LigD_Prim-Pol"/>
    <property type="match status" value="1"/>
</dbReference>
<dbReference type="InterPro" id="IPR052171">
    <property type="entry name" value="NHEJ_LigD"/>
</dbReference>
<keyword evidence="2" id="KW-0436">Ligase</keyword>
<dbReference type="InterPro" id="IPR014145">
    <property type="entry name" value="LigD_pol_dom"/>
</dbReference>
<reference evidence="2" key="1">
    <citation type="submission" date="2022-11" db="EMBL/GenBank/DDBJ databases">
        <title>Salinimicrobium profundisediminis sp. nov., isolated from deep-sea sediment of the Mariana Trench.</title>
        <authorList>
            <person name="Fu H."/>
        </authorList>
    </citation>
    <scope>NUCLEOTIDE SEQUENCE</scope>
    <source>
        <strain evidence="2">MT39</strain>
    </source>
</reference>
<feature type="domain" description="DNA ligase D polymerase" evidence="1">
    <location>
        <begin position="22"/>
        <end position="269"/>
    </location>
</feature>
<proteinExistence type="predicted"/>
<organism evidence="2 3">
    <name type="scientific">Salinimicrobium profundisediminis</name>
    <dbReference type="NCBI Taxonomy" id="2994553"/>
    <lineage>
        <taxon>Bacteria</taxon>
        <taxon>Pseudomonadati</taxon>
        <taxon>Bacteroidota</taxon>
        <taxon>Flavobacteriia</taxon>
        <taxon>Flavobacteriales</taxon>
        <taxon>Flavobacteriaceae</taxon>
        <taxon>Salinimicrobium</taxon>
    </lineage>
</organism>
<keyword evidence="3" id="KW-1185">Reference proteome</keyword>
<name>A0A9X3CZ19_9FLAO</name>
<dbReference type="GO" id="GO:0003910">
    <property type="term" value="F:DNA ligase (ATP) activity"/>
    <property type="evidence" value="ECO:0007669"/>
    <property type="project" value="UniProtKB-EC"/>
</dbReference>
<evidence type="ECO:0000259" key="1">
    <source>
        <dbReference type="Pfam" id="PF21686"/>
    </source>
</evidence>
<dbReference type="Gene3D" id="3.90.920.10">
    <property type="entry name" value="DNA primase, PRIM domain"/>
    <property type="match status" value="1"/>
</dbReference>
<dbReference type="EMBL" id="JAPJDA010000026">
    <property type="protein sequence ID" value="MCX2839383.1"/>
    <property type="molecule type" value="Genomic_DNA"/>
</dbReference>
<dbReference type="PANTHER" id="PTHR42705">
    <property type="entry name" value="BIFUNCTIONAL NON-HOMOLOGOUS END JOINING PROTEIN LIGD"/>
    <property type="match status" value="1"/>
</dbReference>
<evidence type="ECO:0000313" key="3">
    <source>
        <dbReference type="Proteomes" id="UP001148482"/>
    </source>
</evidence>
<gene>
    <name evidence="2" type="primary">ligD</name>
    <name evidence="2" type="ORF">OQ279_14605</name>
</gene>